<dbReference type="AlphaFoldDB" id="A0AAD3YBM6"/>
<evidence type="ECO:0000313" key="9">
    <source>
        <dbReference type="Proteomes" id="UP001222932"/>
    </source>
</evidence>
<dbReference type="InterPro" id="IPR004342">
    <property type="entry name" value="EXS_C"/>
</dbReference>
<feature type="domain" description="EXS" evidence="7">
    <location>
        <begin position="203"/>
        <end position="481"/>
    </location>
</feature>
<keyword evidence="4 6" id="KW-0472">Membrane</keyword>
<dbReference type="PANTHER" id="PTHR10783">
    <property type="entry name" value="XENOTROPIC AND POLYTROPIC RETROVIRUS RECEPTOR 1-RELATED"/>
    <property type="match status" value="1"/>
</dbReference>
<name>A0AAD3YBM6_9TREE</name>
<dbReference type="PROSITE" id="PS51380">
    <property type="entry name" value="EXS"/>
    <property type="match status" value="1"/>
</dbReference>
<reference evidence="8" key="2">
    <citation type="submission" date="2023-06" db="EMBL/GenBank/DDBJ databases">
        <authorList>
            <person name="Kobayashi Y."/>
            <person name="Kayamori A."/>
            <person name="Aoki K."/>
            <person name="Shiwa Y."/>
            <person name="Fujita N."/>
            <person name="Sugita T."/>
            <person name="Iwasaki W."/>
            <person name="Tanaka N."/>
            <person name="Takashima M."/>
        </authorList>
    </citation>
    <scope>NUCLEOTIDE SEQUENCE</scope>
    <source>
        <strain evidence="8">HIS016</strain>
    </source>
</reference>
<keyword evidence="2 6" id="KW-0812">Transmembrane</keyword>
<evidence type="ECO:0000256" key="3">
    <source>
        <dbReference type="ARBA" id="ARBA00022989"/>
    </source>
</evidence>
<evidence type="ECO:0000259" key="7">
    <source>
        <dbReference type="PROSITE" id="PS51380"/>
    </source>
</evidence>
<feature type="transmembrane region" description="Helical" evidence="6">
    <location>
        <begin position="27"/>
        <end position="50"/>
    </location>
</feature>
<organism evidence="8 9">
    <name type="scientific">Cutaneotrichosporon spelunceum</name>
    <dbReference type="NCBI Taxonomy" id="1672016"/>
    <lineage>
        <taxon>Eukaryota</taxon>
        <taxon>Fungi</taxon>
        <taxon>Dikarya</taxon>
        <taxon>Basidiomycota</taxon>
        <taxon>Agaricomycotina</taxon>
        <taxon>Tremellomycetes</taxon>
        <taxon>Trichosporonales</taxon>
        <taxon>Trichosporonaceae</taxon>
        <taxon>Cutaneotrichosporon</taxon>
    </lineage>
</organism>
<dbReference type="GO" id="GO:0016020">
    <property type="term" value="C:membrane"/>
    <property type="evidence" value="ECO:0007669"/>
    <property type="project" value="UniProtKB-SubCell"/>
</dbReference>
<dbReference type="GO" id="GO:0005737">
    <property type="term" value="C:cytoplasm"/>
    <property type="evidence" value="ECO:0007669"/>
    <property type="project" value="TreeGrafter"/>
</dbReference>
<gene>
    <name evidence="8" type="primary">ERD1</name>
    <name evidence="8" type="ORF">CspeluHIS016_0210000</name>
</gene>
<keyword evidence="9" id="KW-1185">Reference proteome</keyword>
<protein>
    <recommendedName>
        <fullName evidence="7">EXS domain-containing protein</fullName>
    </recommendedName>
</protein>
<dbReference type="Proteomes" id="UP001222932">
    <property type="component" value="Unassembled WGS sequence"/>
</dbReference>
<evidence type="ECO:0000256" key="4">
    <source>
        <dbReference type="ARBA" id="ARBA00023136"/>
    </source>
</evidence>
<comment type="subcellular location">
    <subcellularLocation>
        <location evidence="1">Membrane</location>
        <topology evidence="1">Multi-pass membrane protein</topology>
    </subcellularLocation>
</comment>
<reference evidence="8" key="1">
    <citation type="journal article" date="2023" name="BMC Genomics">
        <title>Chromosome-level genome assemblies of Cutaneotrichosporon spp. (Trichosporonales, Basidiomycota) reveal imbalanced evolution between nucleotide sequences and chromosome synteny.</title>
        <authorList>
            <person name="Kobayashi Y."/>
            <person name="Kayamori A."/>
            <person name="Aoki K."/>
            <person name="Shiwa Y."/>
            <person name="Matsutani M."/>
            <person name="Fujita N."/>
            <person name="Sugita T."/>
            <person name="Iwasaki W."/>
            <person name="Tanaka N."/>
            <person name="Takashima M."/>
        </authorList>
    </citation>
    <scope>NUCLEOTIDE SEQUENCE</scope>
    <source>
        <strain evidence="8">HIS016</strain>
    </source>
</reference>
<comment type="caution">
    <text evidence="8">The sequence shown here is derived from an EMBL/GenBank/DDBJ whole genome shotgun (WGS) entry which is preliminary data.</text>
</comment>
<feature type="transmembrane region" description="Helical" evidence="6">
    <location>
        <begin position="119"/>
        <end position="140"/>
    </location>
</feature>
<dbReference type="Pfam" id="PF03124">
    <property type="entry name" value="EXS"/>
    <property type="match status" value="1"/>
</dbReference>
<feature type="region of interest" description="Disordered" evidence="5">
    <location>
        <begin position="354"/>
        <end position="381"/>
    </location>
</feature>
<feature type="transmembrane region" description="Helical" evidence="6">
    <location>
        <begin position="89"/>
        <end position="107"/>
    </location>
</feature>
<evidence type="ECO:0000256" key="1">
    <source>
        <dbReference type="ARBA" id="ARBA00004141"/>
    </source>
</evidence>
<accession>A0AAD3YBM6</accession>
<feature type="transmembrane region" description="Helical" evidence="6">
    <location>
        <begin position="291"/>
        <end position="309"/>
    </location>
</feature>
<proteinExistence type="predicted"/>
<evidence type="ECO:0000313" key="8">
    <source>
        <dbReference type="EMBL" id="GMK55944.1"/>
    </source>
</evidence>
<evidence type="ECO:0000256" key="5">
    <source>
        <dbReference type="SAM" id="MobiDB-lite"/>
    </source>
</evidence>
<dbReference type="PANTHER" id="PTHR10783:SF46">
    <property type="entry name" value="PROTEIN ERD1 HOMOLOG 2"/>
    <property type="match status" value="1"/>
</dbReference>
<dbReference type="EMBL" id="BTCM01000002">
    <property type="protein sequence ID" value="GMK55944.1"/>
    <property type="molecule type" value="Genomic_DNA"/>
</dbReference>
<evidence type="ECO:0000256" key="6">
    <source>
        <dbReference type="SAM" id="Phobius"/>
    </source>
</evidence>
<feature type="compositionally biased region" description="Low complexity" evidence="5">
    <location>
        <begin position="369"/>
        <end position="380"/>
    </location>
</feature>
<keyword evidence="3 6" id="KW-1133">Transmembrane helix</keyword>
<evidence type="ECO:0000256" key="2">
    <source>
        <dbReference type="ARBA" id="ARBA00022692"/>
    </source>
</evidence>
<sequence>MDTDTSLGDLPIPLPEFSASFPLPFRVLFLIGLAILLWAVNLNVLSLLGIDVSWALDIRDGDDTAFHDDVPRPTPLVPSKYLYGPVYKLFLGYTTWCVSGYTLFRWICGDNTDAMERWRGLVGAICLVPFIYTLAPIRGFGYRERRALRHALVRCLNPPARESIFFCDVILADILTSFAKVLGDLFVSANQLIFGGISHGRQVPHGATKWLVLGMVCLPYIIRFRQCMVEFYHSGWKSMRPFANACKYASAFPVIFLSAMQKTVVTEVAAAKGVTTAELSASGRWFGEHRLFRLWLLAVVINSMFSFYWDVQKDWGLSLLELETWMPVRRENAPTHARSLSQPQSLWGRLTAGKSHQLSPLPTPGGYDSRSNSRSNSPTRRTAHWGLRPTLLLPDPAVYYLFTVLDLVLRFTWSLELSSHLHVISDIESGVFLMEALELVRRWMWVFVRVEWEAVRMGEMTRLHAPGHVERTAVLWDDKDAQRED</sequence>